<sequence>MAQDRDQYHVVPDSQNDQWKVEKDSKTVDSYDTKHEALQGGRETAHKHEPSQVIVHKGDGKIEEERTYRDDPYPPAG</sequence>
<evidence type="ECO:0000313" key="2">
    <source>
        <dbReference type="EMBL" id="MFC0568443.1"/>
    </source>
</evidence>
<dbReference type="EMBL" id="JBHLUE010000034">
    <property type="protein sequence ID" value="MFC0568443.1"/>
    <property type="molecule type" value="Genomic_DNA"/>
</dbReference>
<gene>
    <name evidence="2" type="ORF">ACFFHU_30440</name>
</gene>
<comment type="caution">
    <text evidence="2">The sequence shown here is derived from an EMBL/GenBank/DDBJ whole genome shotgun (WGS) entry which is preliminary data.</text>
</comment>
<keyword evidence="3" id="KW-1185">Reference proteome</keyword>
<dbReference type="InterPro" id="IPR018691">
    <property type="entry name" value="DUF2188"/>
</dbReference>
<organism evidence="2 3">
    <name type="scientific">Plantactinospora siamensis</name>
    <dbReference type="NCBI Taxonomy" id="555372"/>
    <lineage>
        <taxon>Bacteria</taxon>
        <taxon>Bacillati</taxon>
        <taxon>Actinomycetota</taxon>
        <taxon>Actinomycetes</taxon>
        <taxon>Micromonosporales</taxon>
        <taxon>Micromonosporaceae</taxon>
        <taxon>Plantactinospora</taxon>
    </lineage>
</organism>
<dbReference type="RefSeq" id="WP_377343943.1">
    <property type="nucleotide sequence ID" value="NZ_JBHLUE010000034.1"/>
</dbReference>
<evidence type="ECO:0000256" key="1">
    <source>
        <dbReference type="SAM" id="MobiDB-lite"/>
    </source>
</evidence>
<proteinExistence type="predicted"/>
<evidence type="ECO:0000313" key="3">
    <source>
        <dbReference type="Proteomes" id="UP001589894"/>
    </source>
</evidence>
<dbReference type="Pfam" id="PF09954">
    <property type="entry name" value="DUF2188"/>
    <property type="match status" value="1"/>
</dbReference>
<protein>
    <submittedName>
        <fullName evidence="2">DUF2188 domain-containing protein</fullName>
    </submittedName>
</protein>
<accession>A0ABV6P829</accession>
<dbReference type="Proteomes" id="UP001589894">
    <property type="component" value="Unassembled WGS sequence"/>
</dbReference>
<feature type="region of interest" description="Disordered" evidence="1">
    <location>
        <begin position="1"/>
        <end position="77"/>
    </location>
</feature>
<name>A0ABV6P829_9ACTN</name>
<reference evidence="2 3" key="1">
    <citation type="submission" date="2024-09" db="EMBL/GenBank/DDBJ databases">
        <authorList>
            <person name="Sun Q."/>
            <person name="Mori K."/>
        </authorList>
    </citation>
    <scope>NUCLEOTIDE SEQUENCE [LARGE SCALE GENOMIC DNA]</scope>
    <source>
        <strain evidence="2 3">TBRC 2205</strain>
    </source>
</reference>
<feature type="compositionally biased region" description="Basic and acidic residues" evidence="1">
    <location>
        <begin position="19"/>
        <end position="77"/>
    </location>
</feature>